<comment type="caution">
    <text evidence="1">The sequence shown here is derived from an EMBL/GenBank/DDBJ whole genome shotgun (WGS) entry which is preliminary data.</text>
</comment>
<keyword evidence="2" id="KW-1185">Reference proteome</keyword>
<dbReference type="Proteomes" id="UP001221142">
    <property type="component" value="Unassembled WGS sequence"/>
</dbReference>
<reference evidence="1" key="1">
    <citation type="submission" date="2023-03" db="EMBL/GenBank/DDBJ databases">
        <title>Massive genome expansion in bonnet fungi (Mycena s.s.) driven by repeated elements and novel gene families across ecological guilds.</title>
        <authorList>
            <consortium name="Lawrence Berkeley National Laboratory"/>
            <person name="Harder C.B."/>
            <person name="Miyauchi S."/>
            <person name="Viragh M."/>
            <person name="Kuo A."/>
            <person name="Thoen E."/>
            <person name="Andreopoulos B."/>
            <person name="Lu D."/>
            <person name="Skrede I."/>
            <person name="Drula E."/>
            <person name="Henrissat B."/>
            <person name="Morin E."/>
            <person name="Kohler A."/>
            <person name="Barry K."/>
            <person name="LaButti K."/>
            <person name="Morin E."/>
            <person name="Salamov A."/>
            <person name="Lipzen A."/>
            <person name="Mereny Z."/>
            <person name="Hegedus B."/>
            <person name="Baldrian P."/>
            <person name="Stursova M."/>
            <person name="Weitz H."/>
            <person name="Taylor A."/>
            <person name="Grigoriev I.V."/>
            <person name="Nagy L.G."/>
            <person name="Martin F."/>
            <person name="Kauserud H."/>
        </authorList>
    </citation>
    <scope>NUCLEOTIDE SEQUENCE</scope>
    <source>
        <strain evidence="1">9284</strain>
    </source>
</reference>
<proteinExistence type="predicted"/>
<dbReference type="EMBL" id="JARKIF010000013">
    <property type="protein sequence ID" value="KAJ7624407.1"/>
    <property type="molecule type" value="Genomic_DNA"/>
</dbReference>
<gene>
    <name evidence="1" type="ORF">FB45DRAFT_869342</name>
</gene>
<accession>A0AAD7BLM9</accession>
<protein>
    <submittedName>
        <fullName evidence="1">Uncharacterized protein</fullName>
    </submittedName>
</protein>
<organism evidence="1 2">
    <name type="scientific">Roridomyces roridus</name>
    <dbReference type="NCBI Taxonomy" id="1738132"/>
    <lineage>
        <taxon>Eukaryota</taxon>
        <taxon>Fungi</taxon>
        <taxon>Dikarya</taxon>
        <taxon>Basidiomycota</taxon>
        <taxon>Agaricomycotina</taxon>
        <taxon>Agaricomycetes</taxon>
        <taxon>Agaricomycetidae</taxon>
        <taxon>Agaricales</taxon>
        <taxon>Marasmiineae</taxon>
        <taxon>Mycenaceae</taxon>
        <taxon>Roridomyces</taxon>
    </lineage>
</organism>
<dbReference type="AlphaFoldDB" id="A0AAD7BLM9"/>
<sequence>MLGLFGCSATILSSPSAHSTACLTVGTVPEYMKLQESILLALIVEVGAEASRAVTLVLDAFSLKNSASPPKPNGLSARPISEFVAKSARLTNPLGRLFLLGVNSAHCEPLWIADLRCYSASQREKIQKNKN</sequence>
<evidence type="ECO:0000313" key="1">
    <source>
        <dbReference type="EMBL" id="KAJ7624407.1"/>
    </source>
</evidence>
<name>A0AAD7BLM9_9AGAR</name>
<evidence type="ECO:0000313" key="2">
    <source>
        <dbReference type="Proteomes" id="UP001221142"/>
    </source>
</evidence>